<name>A0A2X2IU10_SPHMU</name>
<evidence type="ECO:0000256" key="1">
    <source>
        <dbReference type="ARBA" id="ARBA00001946"/>
    </source>
</evidence>
<evidence type="ECO:0000313" key="7">
    <source>
        <dbReference type="Proteomes" id="UP000251241"/>
    </source>
</evidence>
<dbReference type="GO" id="GO:0005737">
    <property type="term" value="C:cytoplasm"/>
    <property type="evidence" value="ECO:0007669"/>
    <property type="project" value="InterPro"/>
</dbReference>
<keyword evidence="3" id="KW-0479">Metal-binding</keyword>
<dbReference type="PANTHER" id="PTHR10286">
    <property type="entry name" value="INORGANIC PYROPHOSPHATASE"/>
    <property type="match status" value="1"/>
</dbReference>
<evidence type="ECO:0000256" key="3">
    <source>
        <dbReference type="ARBA" id="ARBA00022723"/>
    </source>
</evidence>
<dbReference type="SUPFAM" id="SSF50324">
    <property type="entry name" value="Inorganic pyrophosphatase"/>
    <property type="match status" value="1"/>
</dbReference>
<accession>A0A2X2IU10</accession>
<dbReference type="AlphaFoldDB" id="A0A2X2IU10"/>
<dbReference type="InterPro" id="IPR008162">
    <property type="entry name" value="Pyrophosphatase"/>
</dbReference>
<evidence type="ECO:0000256" key="4">
    <source>
        <dbReference type="ARBA" id="ARBA00022801"/>
    </source>
</evidence>
<dbReference type="GO" id="GO:0000287">
    <property type="term" value="F:magnesium ion binding"/>
    <property type="evidence" value="ECO:0007669"/>
    <property type="project" value="InterPro"/>
</dbReference>
<gene>
    <name evidence="6" type="primary">ppa_2</name>
    <name evidence="6" type="ORF">NCTC11343_02050</name>
</gene>
<organism evidence="6 7">
    <name type="scientific">Sphingobacterium multivorum</name>
    <dbReference type="NCBI Taxonomy" id="28454"/>
    <lineage>
        <taxon>Bacteria</taxon>
        <taxon>Pseudomonadati</taxon>
        <taxon>Bacteroidota</taxon>
        <taxon>Sphingobacteriia</taxon>
        <taxon>Sphingobacteriales</taxon>
        <taxon>Sphingobacteriaceae</taxon>
        <taxon>Sphingobacterium</taxon>
    </lineage>
</organism>
<dbReference type="InterPro" id="IPR036649">
    <property type="entry name" value="Pyrophosphatase_sf"/>
</dbReference>
<dbReference type="PROSITE" id="PS00387">
    <property type="entry name" value="PPASE"/>
    <property type="match status" value="1"/>
</dbReference>
<dbReference type="EMBL" id="UAUU01000008">
    <property type="protein sequence ID" value="SPZ85488.1"/>
    <property type="molecule type" value="Genomic_DNA"/>
</dbReference>
<evidence type="ECO:0000256" key="5">
    <source>
        <dbReference type="ARBA" id="ARBA00022842"/>
    </source>
</evidence>
<comment type="cofactor">
    <cofactor evidence="1">
        <name>Mg(2+)</name>
        <dbReference type="ChEBI" id="CHEBI:18420"/>
    </cofactor>
</comment>
<keyword evidence="4 6" id="KW-0378">Hydrolase</keyword>
<dbReference type="Pfam" id="PF00719">
    <property type="entry name" value="Pyrophosphatase"/>
    <property type="match status" value="1"/>
</dbReference>
<dbReference type="Proteomes" id="UP000251241">
    <property type="component" value="Unassembled WGS sequence"/>
</dbReference>
<dbReference type="GeneID" id="97181167"/>
<proteinExistence type="predicted"/>
<dbReference type="RefSeq" id="WP_172462366.1">
    <property type="nucleotide sequence ID" value="NZ_CP069793.1"/>
</dbReference>
<dbReference type="EC" id="3.6.1.1" evidence="2"/>
<keyword evidence="5" id="KW-0460">Magnesium</keyword>
<dbReference type="Gene3D" id="3.90.80.10">
    <property type="entry name" value="Inorganic pyrophosphatase"/>
    <property type="match status" value="1"/>
</dbReference>
<dbReference type="GO" id="GO:0004427">
    <property type="term" value="F:inorganic diphosphate phosphatase activity"/>
    <property type="evidence" value="ECO:0007669"/>
    <property type="project" value="UniProtKB-EC"/>
</dbReference>
<evidence type="ECO:0000256" key="2">
    <source>
        <dbReference type="ARBA" id="ARBA00012146"/>
    </source>
</evidence>
<protein>
    <recommendedName>
        <fullName evidence="2">inorganic diphosphatase</fullName>
        <ecNumber evidence="2">3.6.1.1</ecNumber>
    </recommendedName>
</protein>
<sequence>MKYIFCTVETPKNSNAKYNYEPKCGGFVLAKYLPLGSVFPYDFGFIPGTVGEDGDPLDIIVISEQGTFPGCILKCRIIGAIKAIQQNKDGDTVENDRFLVVPEASAVFGHIHRVAQLPETVLDELQQFFINYNKQEGKNFQPLKILSAKDACKAIEKAKSNSQPIKKIELFLPLYDASGTPFSAQLFQDIGKQLIKDFGGITAYTRAPAIGIWIDPKKQPIKDENVVYEIMVAEIDHAYWKQFKKKLEIQFAQKELVIRQSEVGLL</sequence>
<dbReference type="GO" id="GO:0006796">
    <property type="term" value="P:phosphate-containing compound metabolic process"/>
    <property type="evidence" value="ECO:0007669"/>
    <property type="project" value="InterPro"/>
</dbReference>
<evidence type="ECO:0000313" key="6">
    <source>
        <dbReference type="EMBL" id="SPZ85488.1"/>
    </source>
</evidence>
<reference evidence="6 7" key="1">
    <citation type="submission" date="2018-06" db="EMBL/GenBank/DDBJ databases">
        <authorList>
            <consortium name="Pathogen Informatics"/>
            <person name="Doyle S."/>
        </authorList>
    </citation>
    <scope>NUCLEOTIDE SEQUENCE [LARGE SCALE GENOMIC DNA]</scope>
    <source>
        <strain evidence="6 7">NCTC11343</strain>
    </source>
</reference>